<dbReference type="RefSeq" id="WP_183500242.1">
    <property type="nucleotide sequence ID" value="NZ_BAABCO010000004.1"/>
</dbReference>
<keyword evidence="2" id="KW-1185">Reference proteome</keyword>
<protein>
    <submittedName>
        <fullName evidence="1">Uncharacterized protein</fullName>
    </submittedName>
</protein>
<organism evidence="1 2">
    <name type="scientific">Microbacterium invictum</name>
    <dbReference type="NCBI Taxonomy" id="515415"/>
    <lineage>
        <taxon>Bacteria</taxon>
        <taxon>Bacillati</taxon>
        <taxon>Actinomycetota</taxon>
        <taxon>Actinomycetes</taxon>
        <taxon>Micrococcales</taxon>
        <taxon>Microbacteriaceae</taxon>
        <taxon>Microbacterium</taxon>
    </lineage>
</organism>
<evidence type="ECO:0000313" key="2">
    <source>
        <dbReference type="Proteomes" id="UP000549113"/>
    </source>
</evidence>
<dbReference type="AlphaFoldDB" id="A0AA40SR82"/>
<evidence type="ECO:0000313" key="1">
    <source>
        <dbReference type="EMBL" id="MBB4140760.1"/>
    </source>
</evidence>
<dbReference type="EMBL" id="JACIFH010000001">
    <property type="protein sequence ID" value="MBB4140760.1"/>
    <property type="molecule type" value="Genomic_DNA"/>
</dbReference>
<gene>
    <name evidence="1" type="ORF">BKA10_002554</name>
</gene>
<accession>A0AA40SR82</accession>
<dbReference type="Proteomes" id="UP000549113">
    <property type="component" value="Unassembled WGS sequence"/>
</dbReference>
<proteinExistence type="predicted"/>
<name>A0AA40SR82_9MICO</name>
<reference evidence="1 2" key="1">
    <citation type="submission" date="2020-08" db="EMBL/GenBank/DDBJ databases">
        <title>Sequencing the genomes of 1000 actinobacteria strains.</title>
        <authorList>
            <person name="Klenk H.-P."/>
        </authorList>
    </citation>
    <scope>NUCLEOTIDE SEQUENCE [LARGE SCALE GENOMIC DNA]</scope>
    <source>
        <strain evidence="1 2">DSM 19600</strain>
    </source>
</reference>
<sequence length="155" mass="17323">MKQFTSPVAGESLAEAAERIRAAVPIEGDTATDLECRWRRQMIDATLAARGVVGRTYEWHTAQLDDGRIAGVFAESTDEAELSLTVWWGNRCHWVIADPTCLVRAEYLPRGIRTAATADRRFPLGPPRRVRDQFATAESLLDRFALPDHSSALER</sequence>
<comment type="caution">
    <text evidence="1">The sequence shown here is derived from an EMBL/GenBank/DDBJ whole genome shotgun (WGS) entry which is preliminary data.</text>
</comment>